<comment type="caution">
    <text evidence="2">The sequence shown here is derived from an EMBL/GenBank/DDBJ whole genome shotgun (WGS) entry which is preliminary data.</text>
</comment>
<keyword evidence="3" id="KW-1185">Reference proteome</keyword>
<evidence type="ECO:0000313" key="3">
    <source>
        <dbReference type="Proteomes" id="UP001165121"/>
    </source>
</evidence>
<reference evidence="2" key="1">
    <citation type="submission" date="2023-04" db="EMBL/GenBank/DDBJ databases">
        <title>Phytophthora fragariaefolia NBRC 109709.</title>
        <authorList>
            <person name="Ichikawa N."/>
            <person name="Sato H."/>
            <person name="Tonouchi N."/>
        </authorList>
    </citation>
    <scope>NUCLEOTIDE SEQUENCE</scope>
    <source>
        <strain evidence="2">NBRC 109709</strain>
    </source>
</reference>
<name>A0A9W6Y7T4_9STRA</name>
<dbReference type="Proteomes" id="UP001165121">
    <property type="component" value="Unassembled WGS sequence"/>
</dbReference>
<feature type="compositionally biased region" description="Basic and acidic residues" evidence="1">
    <location>
        <begin position="41"/>
        <end position="51"/>
    </location>
</feature>
<feature type="compositionally biased region" description="Acidic residues" evidence="1">
    <location>
        <begin position="56"/>
        <end position="79"/>
    </location>
</feature>
<protein>
    <submittedName>
        <fullName evidence="2">Unnamed protein product</fullName>
    </submittedName>
</protein>
<proteinExistence type="predicted"/>
<organism evidence="2 3">
    <name type="scientific">Phytophthora fragariaefolia</name>
    <dbReference type="NCBI Taxonomy" id="1490495"/>
    <lineage>
        <taxon>Eukaryota</taxon>
        <taxon>Sar</taxon>
        <taxon>Stramenopiles</taxon>
        <taxon>Oomycota</taxon>
        <taxon>Peronosporomycetes</taxon>
        <taxon>Peronosporales</taxon>
        <taxon>Peronosporaceae</taxon>
        <taxon>Phytophthora</taxon>
    </lineage>
</organism>
<gene>
    <name evidence="2" type="ORF">Pfra01_002267500</name>
</gene>
<accession>A0A9W6Y7T4</accession>
<evidence type="ECO:0000256" key="1">
    <source>
        <dbReference type="SAM" id="MobiDB-lite"/>
    </source>
</evidence>
<sequence>MLYEASGLDSEEEDEPAAATTRSAPEIRLTRTSSVYEDDVNVWHEGERSSDYESYSTDESDDSGIDDDESNPGDDFAADDDDILSDSKLFFHHCRLEAVTLAE</sequence>
<dbReference type="EMBL" id="BSXT01003487">
    <property type="protein sequence ID" value="GMF54371.1"/>
    <property type="molecule type" value="Genomic_DNA"/>
</dbReference>
<dbReference type="AlphaFoldDB" id="A0A9W6Y7T4"/>
<evidence type="ECO:0000313" key="2">
    <source>
        <dbReference type="EMBL" id="GMF54371.1"/>
    </source>
</evidence>
<feature type="region of interest" description="Disordered" evidence="1">
    <location>
        <begin position="1"/>
        <end position="79"/>
    </location>
</feature>